<dbReference type="PANTHER" id="PTHR32092:SF5">
    <property type="entry name" value="6-PHOSPHO-BETA-GLUCOSIDASE"/>
    <property type="match status" value="1"/>
</dbReference>
<keyword evidence="5 8" id="KW-0464">Manganese</keyword>
<evidence type="ECO:0000313" key="12">
    <source>
        <dbReference type="EMBL" id="REG08603.1"/>
    </source>
</evidence>
<evidence type="ECO:0000256" key="2">
    <source>
        <dbReference type="ARBA" id="ARBA00022723"/>
    </source>
</evidence>
<evidence type="ECO:0000256" key="6">
    <source>
        <dbReference type="ARBA" id="ARBA00023295"/>
    </source>
</evidence>
<feature type="binding site" evidence="7">
    <location>
        <position position="96"/>
    </location>
    <ligand>
        <name>substrate</name>
    </ligand>
</feature>
<keyword evidence="4 10" id="KW-0520">NAD</keyword>
<dbReference type="CDD" id="cd05296">
    <property type="entry name" value="GH4_P_beta_glucosidase"/>
    <property type="match status" value="1"/>
</dbReference>
<dbReference type="GO" id="GO:0004553">
    <property type="term" value="F:hydrolase activity, hydrolyzing O-glycosyl compounds"/>
    <property type="evidence" value="ECO:0007669"/>
    <property type="project" value="InterPro"/>
</dbReference>
<evidence type="ECO:0000256" key="5">
    <source>
        <dbReference type="ARBA" id="ARBA00023211"/>
    </source>
</evidence>
<keyword evidence="2 8" id="KW-0479">Metal-binding</keyword>
<keyword evidence="6 10" id="KW-0326">Glycosidase</keyword>
<evidence type="ECO:0000256" key="7">
    <source>
        <dbReference type="PIRSR" id="PIRSR601088-2"/>
    </source>
</evidence>
<accession>A0A347ZNW9</accession>
<feature type="site" description="Increases basicity of active site Tyr" evidence="9">
    <location>
        <position position="112"/>
    </location>
</feature>
<name>A0A347ZNW9_9CHLR</name>
<feature type="domain" description="Glycosyl hydrolase family 4 C-terminal" evidence="11">
    <location>
        <begin position="197"/>
        <end position="403"/>
    </location>
</feature>
<sequence length="430" mass="48095">MSKPTIEKITVIGGGSTYTPELIDGFIQHEPDLQVDEIALYDIDEERLNIVGGMAQRQVQYAELDTKVTLNLDRPKAVDGAKFVLSSMRIGHMAARILDEKIPLKYNVIGQETTGPGGTFKAFRTIPVTLDIAKDMEKYAPDAWYINFTNPSGIMTEAILKHTNLNVVGLCNNPINTIAAMAEAFHVEPKDVFLEWMGLNHVNWVRKVYIKGEDVTQQLIDNLEKMVDIEEMPKIDPDLVRTLGVMPTYYLQYYYFHPQRLAEAKAAEKSRGQVVLEVEKELLKKYADPNVMIKPPELAQRGGARYSEAAVNLIMSLMLDRRDVQIVVARNGTSIPDLDPDVSVEVPCVVGAHGVTPLSMGRLPESIRALCQHAKAWESATVKAAVSGSRRDAYLAMLQNPLVPDYPTAVKLVDEMLEAHKQYLPQFFKK</sequence>
<dbReference type="GO" id="GO:0046872">
    <property type="term" value="F:metal ion binding"/>
    <property type="evidence" value="ECO:0007669"/>
    <property type="project" value="UniProtKB-KW"/>
</dbReference>
<evidence type="ECO:0000256" key="9">
    <source>
        <dbReference type="PIRSR" id="PIRSR601088-4"/>
    </source>
</evidence>
<organism evidence="12 13">
    <name type="scientific">Pelolinea submarina</name>
    <dbReference type="NCBI Taxonomy" id="913107"/>
    <lineage>
        <taxon>Bacteria</taxon>
        <taxon>Bacillati</taxon>
        <taxon>Chloroflexota</taxon>
        <taxon>Anaerolineae</taxon>
        <taxon>Anaerolineales</taxon>
        <taxon>Anaerolineaceae</taxon>
        <taxon>Pelolinea</taxon>
    </lineage>
</organism>
<proteinExistence type="inferred from homology"/>
<dbReference type="InterPro" id="IPR022616">
    <property type="entry name" value="Glyco_hydro_4_C"/>
</dbReference>
<dbReference type="SUPFAM" id="SSF56327">
    <property type="entry name" value="LDH C-terminal domain-like"/>
    <property type="match status" value="1"/>
</dbReference>
<feature type="binding site" evidence="8">
    <location>
        <position position="171"/>
    </location>
    <ligand>
        <name>Mn(2+)</name>
        <dbReference type="ChEBI" id="CHEBI:29035"/>
    </ligand>
</feature>
<dbReference type="AlphaFoldDB" id="A0A347ZNW9"/>
<evidence type="ECO:0000256" key="8">
    <source>
        <dbReference type="PIRSR" id="PIRSR601088-3"/>
    </source>
</evidence>
<dbReference type="PANTHER" id="PTHR32092">
    <property type="entry name" value="6-PHOSPHO-BETA-GLUCOSIDASE-RELATED"/>
    <property type="match status" value="1"/>
</dbReference>
<dbReference type="InterPro" id="IPR015955">
    <property type="entry name" value="Lactate_DH/Glyco_Ohase_4_C"/>
</dbReference>
<dbReference type="RefSeq" id="WP_116225254.1">
    <property type="nucleotide sequence ID" value="NZ_AP018437.1"/>
</dbReference>
<dbReference type="Pfam" id="PF02056">
    <property type="entry name" value="Glyco_hydro_4"/>
    <property type="match status" value="1"/>
</dbReference>
<keyword evidence="8" id="KW-0408">Iron</keyword>
<gene>
    <name evidence="12" type="ORF">DFR64_1975</name>
</gene>
<dbReference type="GO" id="GO:0005975">
    <property type="term" value="P:carbohydrate metabolic process"/>
    <property type="evidence" value="ECO:0007669"/>
    <property type="project" value="InterPro"/>
</dbReference>
<comment type="similarity">
    <text evidence="1 10">Belongs to the glycosyl hydrolase 4 family.</text>
</comment>
<dbReference type="InterPro" id="IPR036291">
    <property type="entry name" value="NAD(P)-bd_dom_sf"/>
</dbReference>
<dbReference type="SUPFAM" id="SSF51735">
    <property type="entry name" value="NAD(P)-binding Rossmann-fold domains"/>
    <property type="match status" value="1"/>
</dbReference>
<comment type="cofactor">
    <cofactor evidence="10">
        <name>NAD(+)</name>
        <dbReference type="ChEBI" id="CHEBI:57540"/>
    </cofactor>
    <text evidence="10">Binds 1 NAD(+) per subunit.</text>
</comment>
<evidence type="ECO:0000256" key="3">
    <source>
        <dbReference type="ARBA" id="ARBA00022801"/>
    </source>
</evidence>
<evidence type="ECO:0000256" key="1">
    <source>
        <dbReference type="ARBA" id="ARBA00010141"/>
    </source>
</evidence>
<keyword evidence="8" id="KW-0533">Nickel</keyword>
<keyword evidence="3 10" id="KW-0378">Hydrolase</keyword>
<dbReference type="InterPro" id="IPR001088">
    <property type="entry name" value="Glyco_hydro_4"/>
</dbReference>
<evidence type="ECO:0000256" key="4">
    <source>
        <dbReference type="ARBA" id="ARBA00023027"/>
    </source>
</evidence>
<dbReference type="Gene3D" id="3.90.110.10">
    <property type="entry name" value="Lactate dehydrogenase/glycoside hydrolase, family 4, C-terminal"/>
    <property type="match status" value="1"/>
</dbReference>
<feature type="binding site" evidence="8">
    <location>
        <position position="201"/>
    </location>
    <ligand>
        <name>Mn(2+)</name>
        <dbReference type="ChEBI" id="CHEBI:29035"/>
    </ligand>
</feature>
<protein>
    <submittedName>
        <fullName evidence="12">6-phospho-beta-glucosidase</fullName>
    </submittedName>
</protein>
<keyword evidence="13" id="KW-1185">Reference proteome</keyword>
<dbReference type="Pfam" id="PF11975">
    <property type="entry name" value="Glyco_hydro_4C"/>
    <property type="match status" value="1"/>
</dbReference>
<dbReference type="Proteomes" id="UP000256388">
    <property type="component" value="Unassembled WGS sequence"/>
</dbReference>
<evidence type="ECO:0000256" key="10">
    <source>
        <dbReference type="RuleBase" id="RU361152"/>
    </source>
</evidence>
<dbReference type="PRINTS" id="PR00732">
    <property type="entry name" value="GLHYDRLASE4"/>
</dbReference>
<evidence type="ECO:0000313" key="13">
    <source>
        <dbReference type="Proteomes" id="UP000256388"/>
    </source>
</evidence>
<reference evidence="12 13" key="1">
    <citation type="submission" date="2018-08" db="EMBL/GenBank/DDBJ databases">
        <title>Genomic Encyclopedia of Type Strains, Phase IV (KMG-IV): sequencing the most valuable type-strain genomes for metagenomic binning, comparative biology and taxonomic classification.</title>
        <authorList>
            <person name="Goeker M."/>
        </authorList>
    </citation>
    <scope>NUCLEOTIDE SEQUENCE [LARGE SCALE GENOMIC DNA]</scope>
    <source>
        <strain evidence="12 13">DSM 23923</strain>
    </source>
</reference>
<dbReference type="Gene3D" id="3.40.50.720">
    <property type="entry name" value="NAD(P)-binding Rossmann-like Domain"/>
    <property type="match status" value="1"/>
</dbReference>
<dbReference type="EMBL" id="QUMS01000002">
    <property type="protein sequence ID" value="REG08603.1"/>
    <property type="molecule type" value="Genomic_DNA"/>
</dbReference>
<comment type="caution">
    <text evidence="12">The sequence shown here is derived from an EMBL/GenBank/DDBJ whole genome shotgun (WGS) entry which is preliminary data.</text>
</comment>
<keyword evidence="8" id="KW-0170">Cobalt</keyword>
<feature type="binding site" evidence="7">
    <location>
        <position position="150"/>
    </location>
    <ligand>
        <name>substrate</name>
    </ligand>
</feature>
<dbReference type="OrthoDB" id="9808275at2"/>
<dbReference type="GO" id="GO:0016616">
    <property type="term" value="F:oxidoreductase activity, acting on the CH-OH group of donors, NAD or NADP as acceptor"/>
    <property type="evidence" value="ECO:0007669"/>
    <property type="project" value="InterPro"/>
</dbReference>
<evidence type="ECO:0000259" key="11">
    <source>
        <dbReference type="Pfam" id="PF11975"/>
    </source>
</evidence>